<comment type="caution">
    <text evidence="1">The sequence shown here is derived from an EMBL/GenBank/DDBJ whole genome shotgun (WGS) entry which is preliminary data.</text>
</comment>
<dbReference type="VEuPathDB" id="FungiDB:RhiirA1_454370"/>
<dbReference type="AlphaFoldDB" id="A0A2I1GLQ8"/>
<gene>
    <name evidence="1" type="ORF">RhiirA4_210906</name>
</gene>
<protein>
    <submittedName>
        <fullName evidence="1">Uncharacterized protein</fullName>
    </submittedName>
</protein>
<evidence type="ECO:0000313" key="1">
    <source>
        <dbReference type="EMBL" id="PKY47545.1"/>
    </source>
</evidence>
<dbReference type="EMBL" id="LLXI01000554">
    <property type="protein sequence ID" value="PKY47545.1"/>
    <property type="molecule type" value="Genomic_DNA"/>
</dbReference>
<accession>A0A2I1GLQ8</accession>
<proteinExistence type="predicted"/>
<sequence length="108" mass="12616">MLGKGIPQRKNSEKDIDMFIKRHIFACFDDILDTHLYVLLYPQVLFIIDNTDYIHISGEMVFRSSRDRRNEATDAPDKVEGFHPDLDLILEKIYHMADSLYVSVQALK</sequence>
<dbReference type="VEuPathDB" id="FungiDB:RhiirFUN_010802"/>
<dbReference type="Proteomes" id="UP000234323">
    <property type="component" value="Unassembled WGS sequence"/>
</dbReference>
<evidence type="ECO:0000313" key="2">
    <source>
        <dbReference type="Proteomes" id="UP000234323"/>
    </source>
</evidence>
<dbReference type="VEuPathDB" id="FungiDB:FUN_011891"/>
<organism evidence="1 2">
    <name type="scientific">Rhizophagus irregularis</name>
    <dbReference type="NCBI Taxonomy" id="588596"/>
    <lineage>
        <taxon>Eukaryota</taxon>
        <taxon>Fungi</taxon>
        <taxon>Fungi incertae sedis</taxon>
        <taxon>Mucoromycota</taxon>
        <taxon>Glomeromycotina</taxon>
        <taxon>Glomeromycetes</taxon>
        <taxon>Glomerales</taxon>
        <taxon>Glomeraceae</taxon>
        <taxon>Rhizophagus</taxon>
    </lineage>
</organism>
<keyword evidence="2" id="KW-1185">Reference proteome</keyword>
<name>A0A2I1GLQ8_9GLOM</name>
<reference evidence="1 2" key="1">
    <citation type="submission" date="2015-10" db="EMBL/GenBank/DDBJ databases">
        <title>Genome analyses suggest a sexual origin of heterokaryosis in a supposedly ancient asexual fungus.</title>
        <authorList>
            <person name="Ropars J."/>
            <person name="Sedzielewska K."/>
            <person name="Noel J."/>
            <person name="Charron P."/>
            <person name="Farinelli L."/>
            <person name="Marton T."/>
            <person name="Kruger M."/>
            <person name="Pelin A."/>
            <person name="Brachmann A."/>
            <person name="Corradi N."/>
        </authorList>
    </citation>
    <scope>NUCLEOTIDE SEQUENCE [LARGE SCALE GENOMIC DNA]</scope>
    <source>
        <strain evidence="1 2">A4</strain>
    </source>
</reference>